<evidence type="ECO:0000313" key="2">
    <source>
        <dbReference type="EMBL" id="WMW24350.1"/>
    </source>
</evidence>
<dbReference type="KEGG" id="mseb:RE474_09635"/>
<name>A0AA51ULT1_9EURY</name>
<keyword evidence="1" id="KW-0812">Transmembrane</keyword>
<organism evidence="2 3">
    <name type="scientific">Methanolobus sediminis</name>
    <dbReference type="NCBI Taxonomy" id="3072978"/>
    <lineage>
        <taxon>Archaea</taxon>
        <taxon>Methanobacteriati</taxon>
        <taxon>Methanobacteriota</taxon>
        <taxon>Stenosarchaea group</taxon>
        <taxon>Methanomicrobia</taxon>
        <taxon>Methanosarcinales</taxon>
        <taxon>Methanosarcinaceae</taxon>
        <taxon>Methanolobus</taxon>
    </lineage>
</organism>
<dbReference type="RefSeq" id="WP_309310163.1">
    <property type="nucleotide sequence ID" value="NZ_CP133592.1"/>
</dbReference>
<proteinExistence type="predicted"/>
<evidence type="ECO:0000313" key="3">
    <source>
        <dbReference type="Proteomes" id="UP001182908"/>
    </source>
</evidence>
<reference evidence="2 3" key="1">
    <citation type="submission" date="2023-08" db="EMBL/GenBank/DDBJ databases">
        <title>Methanolobus mangrovi sp. nov. and Methanolobus sediminis sp. nov, two novel methylotrophic methanogens isolated from mangrove sediments in China.</title>
        <authorList>
            <person name="Zhou J."/>
        </authorList>
    </citation>
    <scope>NUCLEOTIDE SEQUENCE [LARGE SCALE GENOMIC DNA]</scope>
    <source>
        <strain evidence="2 3">FTZ6</strain>
    </source>
</reference>
<protein>
    <submittedName>
        <fullName evidence="2">Uncharacterized protein</fullName>
    </submittedName>
</protein>
<keyword evidence="1" id="KW-0472">Membrane</keyword>
<dbReference type="AlphaFoldDB" id="A0AA51ULT1"/>
<feature type="transmembrane region" description="Helical" evidence="1">
    <location>
        <begin position="20"/>
        <end position="39"/>
    </location>
</feature>
<evidence type="ECO:0000256" key="1">
    <source>
        <dbReference type="SAM" id="Phobius"/>
    </source>
</evidence>
<dbReference type="GeneID" id="84232978"/>
<gene>
    <name evidence="2" type="ORF">RE474_09635</name>
</gene>
<accession>A0AA51ULT1</accession>
<keyword evidence="3" id="KW-1185">Reference proteome</keyword>
<sequence length="40" mass="4632">MKYSDLSEEEHIKSIIRMSWYGIAAISLFVVAVGVLEWIF</sequence>
<keyword evidence="1" id="KW-1133">Transmembrane helix</keyword>
<dbReference type="Proteomes" id="UP001182908">
    <property type="component" value="Chromosome"/>
</dbReference>
<dbReference type="EMBL" id="CP133592">
    <property type="protein sequence ID" value="WMW24350.1"/>
    <property type="molecule type" value="Genomic_DNA"/>
</dbReference>